<protein>
    <recommendedName>
        <fullName evidence="4">DUF1682 domain-containing protein</fullName>
    </recommendedName>
</protein>
<keyword evidence="1" id="KW-1133">Transmembrane helix</keyword>
<organism evidence="2 3">
    <name type="scientific">Paraflavisolibacter caeni</name>
    <dbReference type="NCBI Taxonomy" id="2982496"/>
    <lineage>
        <taxon>Bacteria</taxon>
        <taxon>Pseudomonadati</taxon>
        <taxon>Bacteroidota</taxon>
        <taxon>Chitinophagia</taxon>
        <taxon>Chitinophagales</taxon>
        <taxon>Chitinophagaceae</taxon>
        <taxon>Paraflavisolibacter</taxon>
    </lineage>
</organism>
<dbReference type="RefSeq" id="WP_279295032.1">
    <property type="nucleotide sequence ID" value="NZ_JAOTIF010000001.1"/>
</dbReference>
<reference evidence="2" key="2">
    <citation type="submission" date="2023-04" db="EMBL/GenBank/DDBJ databases">
        <title>Paracnuella aquatica gen. nov., sp. nov., a member of the family Chitinophagaceae isolated from a hot spring.</title>
        <authorList>
            <person name="Wang C."/>
        </authorList>
    </citation>
    <scope>NUCLEOTIDE SEQUENCE</scope>
    <source>
        <strain evidence="2">LB-8</strain>
    </source>
</reference>
<name>A0A9X2XRW0_9BACT</name>
<gene>
    <name evidence="2" type="ORF">OCK74_00605</name>
</gene>
<proteinExistence type="predicted"/>
<evidence type="ECO:0000313" key="3">
    <source>
        <dbReference type="Proteomes" id="UP001155483"/>
    </source>
</evidence>
<dbReference type="AlphaFoldDB" id="A0A9X2XRW0"/>
<feature type="transmembrane region" description="Helical" evidence="1">
    <location>
        <begin position="42"/>
        <end position="62"/>
    </location>
</feature>
<comment type="caution">
    <text evidence="2">The sequence shown here is derived from an EMBL/GenBank/DDBJ whole genome shotgun (WGS) entry which is preliminary data.</text>
</comment>
<evidence type="ECO:0000313" key="2">
    <source>
        <dbReference type="EMBL" id="MCU7547586.1"/>
    </source>
</evidence>
<accession>A0A9X2XRW0</accession>
<keyword evidence="1" id="KW-0812">Transmembrane</keyword>
<evidence type="ECO:0008006" key="4">
    <source>
        <dbReference type="Google" id="ProtNLM"/>
    </source>
</evidence>
<evidence type="ECO:0000256" key="1">
    <source>
        <dbReference type="SAM" id="Phobius"/>
    </source>
</evidence>
<dbReference type="EMBL" id="JAOTIF010000001">
    <property type="protein sequence ID" value="MCU7547586.1"/>
    <property type="molecule type" value="Genomic_DNA"/>
</dbReference>
<sequence length="110" mass="12862">MEKKRRRFYFIPIIIVTVVLIISGVIMLLWNNILTDVLNVKSITFGQAIGMFILSRILFGSFRPGPPGGFRRGGPPWKTKLMNLTPEEREQFRREWQQRVQAKNEDEKAE</sequence>
<keyword evidence="1" id="KW-0472">Membrane</keyword>
<keyword evidence="3" id="KW-1185">Reference proteome</keyword>
<dbReference type="Proteomes" id="UP001155483">
    <property type="component" value="Unassembled WGS sequence"/>
</dbReference>
<feature type="transmembrane region" description="Helical" evidence="1">
    <location>
        <begin position="7"/>
        <end position="30"/>
    </location>
</feature>
<reference evidence="2" key="1">
    <citation type="submission" date="2022-09" db="EMBL/GenBank/DDBJ databases">
        <authorList>
            <person name="Yuan C."/>
            <person name="Ke Z."/>
        </authorList>
    </citation>
    <scope>NUCLEOTIDE SEQUENCE</scope>
    <source>
        <strain evidence="2">LB-8</strain>
    </source>
</reference>